<comment type="caution">
    <text evidence="1">The sequence shown here is derived from an EMBL/GenBank/DDBJ whole genome shotgun (WGS) entry which is preliminary data.</text>
</comment>
<dbReference type="RefSeq" id="WP_202855245.1">
    <property type="nucleotide sequence ID" value="NZ_JAEUGD010000018.1"/>
</dbReference>
<proteinExistence type="predicted"/>
<organism evidence="1 2">
    <name type="scientific">Fulvivirga marina</name>
    <dbReference type="NCBI Taxonomy" id="2494733"/>
    <lineage>
        <taxon>Bacteria</taxon>
        <taxon>Pseudomonadati</taxon>
        <taxon>Bacteroidota</taxon>
        <taxon>Cytophagia</taxon>
        <taxon>Cytophagales</taxon>
        <taxon>Fulvivirgaceae</taxon>
        <taxon>Fulvivirga</taxon>
    </lineage>
</organism>
<protein>
    <submittedName>
        <fullName evidence="1">Uncharacterized protein</fullName>
    </submittedName>
</protein>
<sequence>MTLFRYIFVLILIVISLDVSADVFIADSVTADTAQLALKVHALQDYVIEQNRIVSQMTDDDLAHLPLGVVKEINGRLQYILFDNLVVTTEATYVNAYVSLYFPLIDRRVAFAALKLKIHKGGIAASTGTRLVMLTDEALPIGQHITINLLSETGQNYIEWDCNGFKNLSLNGNVTVSQETAANADIPGKPVVADFRVQATDPGSIITQINLPAFEVRQLPGFRFTARAVTLDFSDDRNAQGFKLPEEYEAEFGTYPEFWTGIHFGELKVELPPELNVSGKRISVEARNMLIDRNGFTGAFTAQGLVSLDKGALANWPFSIEKFYVIMLKNQLIGSEFNGDLKLPLFDEPTKYAAGIYWNGGDLDYQVLVQTKETLHSDLLLADIVLDENSVITLERDSGRFVANAKLHGVADINGGSEITAKGLHFKNLVLSSKAPVVRGGQWGVKTESMTAGFPLQIDSIGLHHKLEDLALIIHAKLTLMDGSGGFSGETTVGLEGKFKETTTTEGEYTTTRHEFEFKRVRVHDIMVDVKTEAYTLNGEVKFFDSDPVYGNGFNGKLDAEIVGFQVNAVGTFGKLPEYRYWYVTAMSDVNIPLGSSNFAIYRLGGGLFYHMKQGPLNPDGTTPEIAYVPDADVGLGFKAGVTIGMTPDPYVFNGTSWFEIAFGSHGGVKYIQFTGDAYFMTPLEDRSNSDVKLYAELMMRFDFENKIFHATLETYINVYNMLKGTGPNDLAGWAELYFSPDDWFIHIGRPDKKIGLAFVALGNRPTVVAQSYFMAGHRIPDMPDLPPQVSKLAGEMNMSRDEGMLANARGMAFGTSLELNTGRINFLIFYGEIGAGLGFDLMLRDLSSFTCSNTGQTPGINGWYASGQAWAYIMAEIGVKVNLKFIEGEFPIINMAFASVLQAELPNPVYMRGAVTGEFNILGGLVKGKCKFKFELGEKCEIAGTNAVTGVKAIGQIKPLNQDKDVDVFTKPQVALSVPEGRPMEILNKDNDYKFYRVNLTEFSVTHNGQDLEGKLVWNEARNSVIYKTESILPPQSKIDVVVKVVWQEKVSGTWKNMSEGGKDLIEEESLSFTTGEAPDYIPESNVLAGYPFMGQYNFYTKETTSGYILLDTDQEYLFSDPDMNYEMHFVATSQVPVKTTASYSRANKKVSFVLPDLSTQTAYKMVLVREPKNSAIDIESNISITSVSQLDEGDNNVSVQQTALLNNLVVGQGFNLYENYFRTSKYEKFLDKIDDMPSFSFSQLLFEKQYKRYGLRGTLSELFDKAEVRGTSKFMPVVSIAPMNDNSWFTGFADPVIYNGYPVHPQAVIEWRSVDERGTREGGAPPDQPVIVQQEFFPAIKESQVEMGAYPSQGGLVDFMHDLDFYGYYDYYDIKNALINLYDGNSNPSQRVRSILIGTYKYMYSLETLRFNVRYRLPGTDTFTSERVLTINLNK</sequence>
<dbReference type="Proteomes" id="UP000614216">
    <property type="component" value="Unassembled WGS sequence"/>
</dbReference>
<evidence type="ECO:0000313" key="2">
    <source>
        <dbReference type="Proteomes" id="UP000614216"/>
    </source>
</evidence>
<reference evidence="1" key="1">
    <citation type="submission" date="2021-01" db="EMBL/GenBank/DDBJ databases">
        <title>Fulvivirga kasyanovii gen. nov., sp nov., a novel member of the phylum Bacteroidetes isolated from seawater in a mussel farm.</title>
        <authorList>
            <person name="Zhao L.-H."/>
            <person name="Wang Z.-J."/>
        </authorList>
    </citation>
    <scope>NUCLEOTIDE SEQUENCE</scope>
    <source>
        <strain evidence="1">29W222</strain>
    </source>
</reference>
<evidence type="ECO:0000313" key="1">
    <source>
        <dbReference type="EMBL" id="MBL6445702.1"/>
    </source>
</evidence>
<name>A0A937FVH6_9BACT</name>
<accession>A0A937FVH6</accession>
<keyword evidence="2" id="KW-1185">Reference proteome</keyword>
<dbReference type="EMBL" id="JAEUGD010000018">
    <property type="protein sequence ID" value="MBL6445702.1"/>
    <property type="molecule type" value="Genomic_DNA"/>
</dbReference>
<gene>
    <name evidence="1" type="ORF">JMN32_05240</name>
</gene>